<proteinExistence type="inferred from homology"/>
<evidence type="ECO:0000256" key="4">
    <source>
        <dbReference type="ARBA" id="ARBA00023143"/>
    </source>
</evidence>
<keyword evidence="5" id="KW-0964">Secreted</keyword>
<sequence>MTTVTSSTSAAATAALATTTSGTKTTTSVDWDALIEAQVATKTAAATTIQTSITANEAKISAYQQLQTLLTTLTTDTTSLFKSIVNSLSSSAYGARSATITSTGDVSASSAVSMAISNGAATGDHTLTVTQIATAHKVIGTAVADKSADLGLTGTFSIGLEGGTSADISVTSGMTLEDLVDTINAQTSTTNVQASIIQISSNQYEMILSATKDNADITTSVVSGDDVLTTLGVTDSSGAFTDVLQESQPAIFSVDGITLTRDTNNITDVLSGVSFSLLQSTPSGSTVKISIDVDTSSIQTALQQFVTSYNAVRDYVTTQQTLSSSGTADTSAVLFGDGTMRSVMTQMEQVLNSIVGDLSMSDLGLSFSDTNDLVLDTSTLATTLADNIDGVIALLATKTTSSSAALAVVNTSSSPPSSFVMDIAVDSSGALSVSVGGDSSLFTVSGRTIIGKAGTIYSGMAFSYSSTSSASVTITSTIGIAAQINAIASAASNKTSGSLQDLITNLQSQDDRMQQQIDDINERAAIYRTMLTTQYAKYQSAISSANSTLDYLSALLNASSD</sequence>
<keyword evidence="3" id="KW-0175">Coiled coil</keyword>
<feature type="domain" description="Flagellar hook-associated protein 2 N-terminal" evidence="6">
    <location>
        <begin position="28"/>
        <end position="136"/>
    </location>
</feature>
<keyword evidence="8" id="KW-0966">Cell projection</keyword>
<accession>A0A7G6U5A5</accession>
<dbReference type="KEGG" id="trb:HB776_25540"/>
<dbReference type="Pfam" id="PF07196">
    <property type="entry name" value="Flagellin_IN"/>
    <property type="match status" value="1"/>
</dbReference>
<evidence type="ECO:0000256" key="3">
    <source>
        <dbReference type="ARBA" id="ARBA00023054"/>
    </source>
</evidence>
<dbReference type="Pfam" id="PF02465">
    <property type="entry name" value="FliD_N"/>
    <property type="match status" value="1"/>
</dbReference>
<comment type="similarity">
    <text evidence="1 5">Belongs to the FliD family.</text>
</comment>
<dbReference type="GO" id="GO:0071973">
    <property type="term" value="P:bacterial-type flagellum-dependent cell motility"/>
    <property type="evidence" value="ECO:0007669"/>
    <property type="project" value="TreeGrafter"/>
</dbReference>
<comment type="subunit">
    <text evidence="2 5">Homopentamer.</text>
</comment>
<keyword evidence="8" id="KW-0969">Cilium</keyword>
<reference evidence="9" key="1">
    <citation type="journal article" date="2020" name="Mol. Plant Microbe">
        <title>Rhizobial microsymbionts of the narrowly endemic Oxytropis species growing in Kamchatka are characterized by significant genetic diversity and possess a set of genes that are associated with T3SS and T6SS secretion systems and can affect the development of symbiosis.</title>
        <authorList>
            <person name="Safronova V."/>
            <person name="Guro P."/>
            <person name="Sazanova A."/>
            <person name="Kuznetsova I."/>
            <person name="Belimov A."/>
            <person name="Yakubov V."/>
            <person name="Chirak E."/>
            <person name="Afonin A."/>
            <person name="Gogolev Y."/>
            <person name="Andronov E."/>
            <person name="Tikhonovich I."/>
        </authorList>
    </citation>
    <scope>NUCLEOTIDE SEQUENCE [LARGE SCALE GENOMIC DNA]</scope>
    <source>
        <strain evidence="9">581</strain>
    </source>
</reference>
<dbReference type="InterPro" id="IPR010810">
    <property type="entry name" value="Flagellin_hook_IN_motif"/>
</dbReference>
<evidence type="ECO:0000256" key="1">
    <source>
        <dbReference type="ARBA" id="ARBA00009764"/>
    </source>
</evidence>
<keyword evidence="8" id="KW-0282">Flagellum</keyword>
<comment type="function">
    <text evidence="5">Required for morphogenesis and for the elongation of the flagellar filament by facilitating polymerization of the flagellin monomers at the tip of growing filament. Forms a capping structure, which prevents flagellin subunits (transported through the central channel of the flagellum) from leaking out without polymerization at the distal end.</text>
</comment>
<dbReference type="AlphaFoldDB" id="A0A7G6U5A5"/>
<feature type="domain" description="Flagellar hook-associated protein 2 C-terminal" evidence="7">
    <location>
        <begin position="248"/>
        <end position="546"/>
    </location>
</feature>
<evidence type="ECO:0000256" key="5">
    <source>
        <dbReference type="RuleBase" id="RU362066"/>
    </source>
</evidence>
<dbReference type="GO" id="GO:0009421">
    <property type="term" value="C:bacterial-type flagellum filament cap"/>
    <property type="evidence" value="ECO:0007669"/>
    <property type="project" value="InterPro"/>
</dbReference>
<dbReference type="PANTHER" id="PTHR30288">
    <property type="entry name" value="FLAGELLAR CAP/ASSEMBLY PROTEIN FLID"/>
    <property type="match status" value="1"/>
</dbReference>
<evidence type="ECO:0000256" key="2">
    <source>
        <dbReference type="ARBA" id="ARBA00011255"/>
    </source>
</evidence>
<dbReference type="InterPro" id="IPR040026">
    <property type="entry name" value="FliD"/>
</dbReference>
<evidence type="ECO:0000313" key="9">
    <source>
        <dbReference type="Proteomes" id="UP000515291"/>
    </source>
</evidence>
<dbReference type="Pfam" id="PF07195">
    <property type="entry name" value="FliD_C"/>
    <property type="match status" value="1"/>
</dbReference>
<evidence type="ECO:0000259" key="6">
    <source>
        <dbReference type="Pfam" id="PF02465"/>
    </source>
</evidence>
<gene>
    <name evidence="8" type="primary">fliD</name>
    <name evidence="8" type="ORF">HB776_25540</name>
</gene>
<evidence type="ECO:0000313" key="8">
    <source>
        <dbReference type="EMBL" id="QND74187.1"/>
    </source>
</evidence>
<dbReference type="GO" id="GO:0005576">
    <property type="term" value="C:extracellular region"/>
    <property type="evidence" value="ECO:0007669"/>
    <property type="project" value="UniProtKB-SubCell"/>
</dbReference>
<dbReference type="EMBL" id="CP050292">
    <property type="protein sequence ID" value="QND74187.1"/>
    <property type="molecule type" value="Genomic_DNA"/>
</dbReference>
<keyword evidence="4 5" id="KW-0975">Bacterial flagellum</keyword>
<name>A0A7G6U5A5_9BRAD</name>
<dbReference type="GO" id="GO:0007155">
    <property type="term" value="P:cell adhesion"/>
    <property type="evidence" value="ECO:0007669"/>
    <property type="project" value="InterPro"/>
</dbReference>
<dbReference type="GO" id="GO:0009424">
    <property type="term" value="C:bacterial-type flagellum hook"/>
    <property type="evidence" value="ECO:0007669"/>
    <property type="project" value="UniProtKB-UniRule"/>
</dbReference>
<dbReference type="Proteomes" id="UP000515291">
    <property type="component" value="Chromosome"/>
</dbReference>
<organism evidence="8 9">
    <name type="scientific">Tardiphaga robiniae</name>
    <dbReference type="NCBI Taxonomy" id="943830"/>
    <lineage>
        <taxon>Bacteria</taxon>
        <taxon>Pseudomonadati</taxon>
        <taxon>Pseudomonadota</taxon>
        <taxon>Alphaproteobacteria</taxon>
        <taxon>Hyphomicrobiales</taxon>
        <taxon>Nitrobacteraceae</taxon>
        <taxon>Tardiphaga</taxon>
    </lineage>
</organism>
<evidence type="ECO:0000259" key="7">
    <source>
        <dbReference type="Pfam" id="PF07195"/>
    </source>
</evidence>
<dbReference type="InterPro" id="IPR010809">
    <property type="entry name" value="FliD_C"/>
</dbReference>
<dbReference type="PANTHER" id="PTHR30288:SF0">
    <property type="entry name" value="FLAGELLAR HOOK-ASSOCIATED PROTEIN 2"/>
    <property type="match status" value="1"/>
</dbReference>
<comment type="subcellular location">
    <subcellularLocation>
        <location evidence="5">Secreted</location>
    </subcellularLocation>
    <subcellularLocation>
        <location evidence="5">Bacterial flagellum</location>
    </subcellularLocation>
</comment>
<protein>
    <recommendedName>
        <fullName evidence="5">Flagellar hook-associated protein 2</fullName>
        <shortName evidence="5">HAP2</shortName>
    </recommendedName>
    <alternativeName>
        <fullName evidence="5">Flagellar cap protein</fullName>
    </alternativeName>
</protein>
<dbReference type="RefSeq" id="WP_184512772.1">
    <property type="nucleotide sequence ID" value="NZ_CP050292.1"/>
</dbReference>
<dbReference type="InterPro" id="IPR003481">
    <property type="entry name" value="FliD_N"/>
</dbReference>